<name>A0A101LYT2_PICGL</name>
<accession>A0A101LYT2</accession>
<dbReference type="AlphaFoldDB" id="A0A101LYT2"/>
<keyword evidence="1" id="KW-0496">Mitochondrion</keyword>
<sequence length="48" mass="5894">MHPILHRPHMHFIMHRNNMATYSYLQVRPSLLQPLYRHLEESRILTLT</sequence>
<comment type="caution">
    <text evidence="1">The sequence shown here is derived from an EMBL/GenBank/DDBJ whole genome shotgun (WGS) entry which is preliminary data.</text>
</comment>
<organism evidence="1">
    <name type="scientific">Picea glauca</name>
    <name type="common">White spruce</name>
    <name type="synonym">Pinus glauca</name>
    <dbReference type="NCBI Taxonomy" id="3330"/>
    <lineage>
        <taxon>Eukaryota</taxon>
        <taxon>Viridiplantae</taxon>
        <taxon>Streptophyta</taxon>
        <taxon>Embryophyta</taxon>
        <taxon>Tracheophyta</taxon>
        <taxon>Spermatophyta</taxon>
        <taxon>Pinopsida</taxon>
        <taxon>Pinidae</taxon>
        <taxon>Conifers I</taxon>
        <taxon>Pinales</taxon>
        <taxon>Pinaceae</taxon>
        <taxon>Picea</taxon>
    </lineage>
</organism>
<proteinExistence type="predicted"/>
<protein>
    <submittedName>
        <fullName evidence="1">Uncharacterized protein</fullName>
    </submittedName>
</protein>
<evidence type="ECO:0000313" key="1">
    <source>
        <dbReference type="EMBL" id="KUM47866.1"/>
    </source>
</evidence>
<geneLocation type="mitochondrion" evidence="1"/>
<gene>
    <name evidence="1" type="ORF">ABT39_MTgene4860</name>
</gene>
<reference evidence="1" key="1">
    <citation type="journal article" date="2015" name="Genome Biol. Evol.">
        <title>Organellar Genomes of White Spruce (Picea glauca): Assembly and Annotation.</title>
        <authorList>
            <person name="Jackman S.D."/>
            <person name="Warren R.L."/>
            <person name="Gibb E.A."/>
            <person name="Vandervalk B.P."/>
            <person name="Mohamadi H."/>
            <person name="Chu J."/>
            <person name="Raymond A."/>
            <person name="Pleasance S."/>
            <person name="Coope R."/>
            <person name="Wildung M.R."/>
            <person name="Ritland C.E."/>
            <person name="Bousquet J."/>
            <person name="Jones S.J."/>
            <person name="Bohlmann J."/>
            <person name="Birol I."/>
        </authorList>
    </citation>
    <scope>NUCLEOTIDE SEQUENCE [LARGE SCALE GENOMIC DNA]</scope>
    <source>
        <tissue evidence="1">Flushing bud</tissue>
    </source>
</reference>
<dbReference type="EMBL" id="LKAM01000006">
    <property type="protein sequence ID" value="KUM47866.1"/>
    <property type="molecule type" value="Genomic_DNA"/>
</dbReference>